<evidence type="ECO:0000313" key="9">
    <source>
        <dbReference type="EMBL" id="RHZ16332.1"/>
    </source>
</evidence>
<dbReference type="Proteomes" id="UP000286510">
    <property type="component" value="Unassembled WGS sequence"/>
</dbReference>
<dbReference type="SUPFAM" id="SSF57903">
    <property type="entry name" value="FYVE/PHD zinc finger"/>
    <property type="match status" value="1"/>
</dbReference>
<dbReference type="VEuPathDB" id="FungiDB:H257_03168"/>
<evidence type="ECO:0000259" key="5">
    <source>
        <dbReference type="PROSITE" id="PS50178"/>
    </source>
</evidence>
<sequence>MPMNHHEVKLDDGRVMQGVKFTPPKHWVVQRALTIQTVSGPAMLVDDVVAGNRLHAINGMPVHDKQFSNVVEHLRGITGPLSLTIEVVKPRLASNTTIIIDTRAWTVKLPNGTSLTFPCLLLELLRETNIGLAAGDTLVAVNGQSGAGLNHRKMQKLLEGARHLSVVHLEWANHTPLSHDHHRERHGMTAWAILSEFYSMSKGQVLATRNASYCLLCEASFGLFKHKHKCTICGHMVCSTCQAKCVAVVSTIQNCIKYRACIRCAHLVSSYGYQINESLNLTLA</sequence>
<proteinExistence type="predicted"/>
<evidence type="ECO:0000313" key="8">
    <source>
        <dbReference type="EMBL" id="RHY81274.1"/>
    </source>
</evidence>
<dbReference type="SMART" id="SM00064">
    <property type="entry name" value="FYVE"/>
    <property type="match status" value="1"/>
</dbReference>
<dbReference type="EMBL" id="QUTB01003943">
    <property type="protein sequence ID" value="RHY65165.1"/>
    <property type="molecule type" value="Genomic_DNA"/>
</dbReference>
<dbReference type="InterPro" id="IPR011011">
    <property type="entry name" value="Znf_FYVE_PHD"/>
</dbReference>
<gene>
    <name evidence="6" type="ORF">DYB25_009640</name>
    <name evidence="9" type="ORF">DYB26_003355</name>
    <name evidence="8" type="ORF">DYB31_009081</name>
    <name evidence="7" type="ORF">DYB34_006647</name>
</gene>
<feature type="domain" description="FYVE-type" evidence="5">
    <location>
        <begin position="208"/>
        <end position="269"/>
    </location>
</feature>
<dbReference type="EMBL" id="QUTF01013730">
    <property type="protein sequence ID" value="RHZ16332.1"/>
    <property type="molecule type" value="Genomic_DNA"/>
</dbReference>
<evidence type="ECO:0000256" key="1">
    <source>
        <dbReference type="ARBA" id="ARBA00022723"/>
    </source>
</evidence>
<evidence type="ECO:0000313" key="11">
    <source>
        <dbReference type="Proteomes" id="UP000266239"/>
    </source>
</evidence>
<evidence type="ECO:0000313" key="12">
    <source>
        <dbReference type="Proteomes" id="UP000283543"/>
    </source>
</evidence>
<dbReference type="Gene3D" id="3.30.40.10">
    <property type="entry name" value="Zinc/RING finger domain, C3HC4 (zinc finger)"/>
    <property type="match status" value="1"/>
</dbReference>
<evidence type="ECO:0000313" key="6">
    <source>
        <dbReference type="EMBL" id="RHY06354.1"/>
    </source>
</evidence>
<dbReference type="PROSITE" id="PS50178">
    <property type="entry name" value="ZF_FYVE"/>
    <property type="match status" value="1"/>
</dbReference>
<dbReference type="Proteomes" id="UP000283543">
    <property type="component" value="Unassembled WGS sequence"/>
</dbReference>
<dbReference type="EMBL" id="QUTE01022972">
    <property type="protein sequence ID" value="RHY81274.1"/>
    <property type="molecule type" value="Genomic_DNA"/>
</dbReference>
<dbReference type="SUPFAM" id="SSF50156">
    <property type="entry name" value="PDZ domain-like"/>
    <property type="match status" value="2"/>
</dbReference>
<dbReference type="GO" id="GO:0008270">
    <property type="term" value="F:zinc ion binding"/>
    <property type="evidence" value="ECO:0007669"/>
    <property type="project" value="UniProtKB-KW"/>
</dbReference>
<dbReference type="EMBL" id="QUTA01007639">
    <property type="protein sequence ID" value="RHY06354.1"/>
    <property type="molecule type" value="Genomic_DNA"/>
</dbReference>
<evidence type="ECO:0000256" key="2">
    <source>
        <dbReference type="ARBA" id="ARBA00022771"/>
    </source>
</evidence>
<comment type="caution">
    <text evidence="6">The sequence shown here is derived from an EMBL/GenBank/DDBJ whole genome shotgun (WGS) entry which is preliminary data.</text>
</comment>
<dbReference type="Gene3D" id="2.30.42.10">
    <property type="match status" value="1"/>
</dbReference>
<evidence type="ECO:0000256" key="3">
    <source>
        <dbReference type="ARBA" id="ARBA00022833"/>
    </source>
</evidence>
<dbReference type="InterPro" id="IPR013083">
    <property type="entry name" value="Znf_RING/FYVE/PHD"/>
</dbReference>
<dbReference type="InterPro" id="IPR000306">
    <property type="entry name" value="Znf_FYVE"/>
</dbReference>
<dbReference type="InterPro" id="IPR017455">
    <property type="entry name" value="Znf_FYVE-rel"/>
</dbReference>
<evidence type="ECO:0000313" key="13">
    <source>
        <dbReference type="Proteomes" id="UP000286510"/>
    </source>
</evidence>
<keyword evidence="2 4" id="KW-0863">Zinc-finger</keyword>
<dbReference type="Proteomes" id="UP000266239">
    <property type="component" value="Unassembled WGS sequence"/>
</dbReference>
<evidence type="ECO:0000313" key="10">
    <source>
        <dbReference type="Proteomes" id="UP000266196"/>
    </source>
</evidence>
<dbReference type="AlphaFoldDB" id="A0A397AJ63"/>
<organism evidence="6 11">
    <name type="scientific">Aphanomyces astaci</name>
    <name type="common">Crayfish plague agent</name>
    <dbReference type="NCBI Taxonomy" id="112090"/>
    <lineage>
        <taxon>Eukaryota</taxon>
        <taxon>Sar</taxon>
        <taxon>Stramenopiles</taxon>
        <taxon>Oomycota</taxon>
        <taxon>Saprolegniomycetes</taxon>
        <taxon>Saprolegniales</taxon>
        <taxon>Verrucalvaceae</taxon>
        <taxon>Aphanomyces</taxon>
    </lineage>
</organism>
<evidence type="ECO:0000256" key="4">
    <source>
        <dbReference type="PROSITE-ProRule" id="PRU00091"/>
    </source>
</evidence>
<reference evidence="10 11" key="1">
    <citation type="submission" date="2018-08" db="EMBL/GenBank/DDBJ databases">
        <title>Aphanomyces genome sequencing and annotation.</title>
        <authorList>
            <person name="Minardi D."/>
            <person name="Oidtmann B."/>
            <person name="Van Der Giezen M."/>
            <person name="Studholme D.J."/>
        </authorList>
    </citation>
    <scope>NUCLEOTIDE SEQUENCE [LARGE SCALE GENOMIC DNA]</scope>
    <source>
        <strain evidence="8 10">197901</strain>
        <strain evidence="9 13">FDL457</strain>
        <strain evidence="7 12">Si</strain>
        <strain evidence="6 11">Yx</strain>
    </source>
</reference>
<dbReference type="CDD" id="cd00065">
    <property type="entry name" value="FYVE_like_SF"/>
    <property type="match status" value="1"/>
</dbReference>
<dbReference type="InterPro" id="IPR036034">
    <property type="entry name" value="PDZ_sf"/>
</dbReference>
<keyword evidence="3" id="KW-0862">Zinc</keyword>
<keyword evidence="1" id="KW-0479">Metal-binding</keyword>
<dbReference type="Pfam" id="PF01363">
    <property type="entry name" value="FYVE"/>
    <property type="match status" value="1"/>
</dbReference>
<accession>A0A397AJ63</accession>
<evidence type="ECO:0000313" key="7">
    <source>
        <dbReference type="EMBL" id="RHY65165.1"/>
    </source>
</evidence>
<protein>
    <recommendedName>
        <fullName evidence="5">FYVE-type domain-containing protein</fullName>
    </recommendedName>
</protein>
<dbReference type="Proteomes" id="UP000266196">
    <property type="component" value="Unassembled WGS sequence"/>
</dbReference>
<name>A0A397AJ63_APHAT</name>